<reference evidence="2 3" key="1">
    <citation type="submission" date="2020-08" db="EMBL/GenBank/DDBJ databases">
        <title>Adhaeribacter dokdonensis sp. nov., isolated from the rhizosphere of Elymus tsukushiensis, a plant native to the Dokdo Islands, Republic of Korea.</title>
        <authorList>
            <person name="Ghim S.Y."/>
        </authorList>
    </citation>
    <scope>NUCLEOTIDE SEQUENCE [LARGE SCALE GENOMIC DNA]</scope>
    <source>
        <strain evidence="2 3">KUDC8001</strain>
    </source>
</reference>
<accession>A0A7L7L8D2</accession>
<dbReference type="KEGG" id="add:HUW48_13970"/>
<evidence type="ECO:0000313" key="3">
    <source>
        <dbReference type="Proteomes" id="UP000514509"/>
    </source>
</evidence>
<name>A0A7L7L8D2_9BACT</name>
<keyword evidence="1" id="KW-0175">Coiled coil</keyword>
<organism evidence="2 3">
    <name type="scientific">Adhaeribacter radiodurans</name>
    <dbReference type="NCBI Taxonomy" id="2745197"/>
    <lineage>
        <taxon>Bacteria</taxon>
        <taxon>Pseudomonadati</taxon>
        <taxon>Bacteroidota</taxon>
        <taxon>Cytophagia</taxon>
        <taxon>Cytophagales</taxon>
        <taxon>Hymenobacteraceae</taxon>
        <taxon>Adhaeribacter</taxon>
    </lineage>
</organism>
<dbReference type="AlphaFoldDB" id="A0A7L7L8D2"/>
<proteinExistence type="predicted"/>
<dbReference type="InterPro" id="IPR009394">
    <property type="entry name" value="MmcB-like"/>
</dbReference>
<evidence type="ECO:0000313" key="2">
    <source>
        <dbReference type="EMBL" id="QMU29080.1"/>
    </source>
</evidence>
<evidence type="ECO:0000256" key="1">
    <source>
        <dbReference type="SAM" id="Coils"/>
    </source>
</evidence>
<dbReference type="EMBL" id="CP055153">
    <property type="protein sequence ID" value="QMU29080.1"/>
    <property type="molecule type" value="Genomic_DNA"/>
</dbReference>
<dbReference type="Pfam" id="PF06319">
    <property type="entry name" value="MmcB-like"/>
    <property type="match status" value="1"/>
</dbReference>
<protein>
    <submittedName>
        <fullName evidence="2">MmcB family DNA repair protein</fullName>
    </submittedName>
</protein>
<keyword evidence="3" id="KW-1185">Reference proteome</keyword>
<dbReference type="Proteomes" id="UP000514509">
    <property type="component" value="Chromosome"/>
</dbReference>
<feature type="coiled-coil region" evidence="1">
    <location>
        <begin position="152"/>
        <end position="179"/>
    </location>
</feature>
<gene>
    <name evidence="2" type="ORF">HUW48_13970</name>
</gene>
<sequence>MKTEKQPLPTLCEMETAVAKLWDVRRHVIVPNISWGMKLHECDLLILTKANYAIEVEIKRSKADLKKDVEKAHAHQSKRIKELWFAIPEQLKNCLDLIPEHAGIIIVKKRKLKSLKVEYRAVRKRLPVTNKEAIKLTEAEVSNLKRLGCMRIWSLKATILNLQQELQQIKEERILLEVS</sequence>
<dbReference type="RefSeq" id="WP_182411539.1">
    <property type="nucleotide sequence ID" value="NZ_CP055153.1"/>
</dbReference>